<dbReference type="Gene3D" id="3.40.50.410">
    <property type="entry name" value="von Willebrand factor, type A domain"/>
    <property type="match status" value="1"/>
</dbReference>
<name>A0A3E0H7H0_9PSEU</name>
<evidence type="ECO:0000313" key="4">
    <source>
        <dbReference type="Proteomes" id="UP000256269"/>
    </source>
</evidence>
<feature type="domain" description="VIT" evidence="2">
    <location>
        <begin position="14"/>
        <end position="142"/>
    </location>
</feature>
<keyword evidence="4" id="KW-1185">Reference proteome</keyword>
<comment type="caution">
    <text evidence="3">The sequence shown here is derived from an EMBL/GenBank/DDBJ whole genome shotgun (WGS) entry which is preliminary data.</text>
</comment>
<dbReference type="PROSITE" id="PS50234">
    <property type="entry name" value="VWFA"/>
    <property type="match status" value="1"/>
</dbReference>
<dbReference type="Pfam" id="PF08487">
    <property type="entry name" value="VIT"/>
    <property type="match status" value="1"/>
</dbReference>
<dbReference type="InterPro" id="IPR013694">
    <property type="entry name" value="VIT"/>
</dbReference>
<dbReference type="PROSITE" id="PS51468">
    <property type="entry name" value="VIT"/>
    <property type="match status" value="1"/>
</dbReference>
<dbReference type="SMART" id="SM00327">
    <property type="entry name" value="VWA"/>
    <property type="match status" value="1"/>
</dbReference>
<dbReference type="OrthoDB" id="186919at2"/>
<evidence type="ECO:0000259" key="1">
    <source>
        <dbReference type="PROSITE" id="PS50234"/>
    </source>
</evidence>
<dbReference type="EMBL" id="QUNO01000013">
    <property type="protein sequence ID" value="REH39379.1"/>
    <property type="molecule type" value="Genomic_DNA"/>
</dbReference>
<dbReference type="PANTHER" id="PTHR45737">
    <property type="entry name" value="VON WILLEBRAND FACTOR A DOMAIN-CONTAINING PROTEIN 5A"/>
    <property type="match status" value="1"/>
</dbReference>
<dbReference type="SUPFAM" id="SSF53300">
    <property type="entry name" value="vWA-like"/>
    <property type="match status" value="1"/>
</dbReference>
<sequence length="776" mass="83194">MRVQLTNDDDGPTEDAGIAVLRTERGNLPLDEIDLTAAITGLAVRTELAQGFRNPFDEPLEATYVFPLPDRAAVTTLRMEAGGRVVEGVLKERGEARADYDQAMAAGKRASIAEEERPGVFTMRVGNIMPGERVTVRIGLAGLLPYEDGEATYRFPLVVAPRYIPGAPLAGPPVGDGVAPDTDAVPDASRISPPVLLPGFPNPVRLSALIDIDPAGLPLTDLRSTLPVVSEPADGVTQRLRLAPGERLDRDFVLRLRLGADAAVTTSLATRPDADGGTFTLTVLPPVATVPPRPRDVALVLDRSGSMGGWKMAAARRAAARIVDTLTPTDRFVVLAFDNVVETSPELPPGLTAATDRNRFRAVRHLSAVDARGGTDMLPALQRAATALAGDDQRDRVLVLVTDGQVGNEDQILQALAPTLGSVRVHTVGIDTAVNAAFLRRLATRSGGRCELVESEDRLDEAMRHIHHRIGTPLVTDVAVRSAGLQVDERSLAPARLPDLFAGAPVVISGRYSGDSAGAVRVDGRLPDRTEWRTTVSAVPSTNSSLPAIWARARIRDLEDSYVIRSGGQAELEREIVDVSLRFTVLSRFTSFVAVDPRVVNESGLQHHVTQPVETPHGWAASAMAPMRAFAPPPAPGGFAPAAAPVAGDERRLLRRLAASGPRPAPSPKAMSPQATPLLPPSVAVYLTAALERLRTLATSSEAERLDHLVALAEDIDRRIDGFGRDGLPEPALQALRDLAAELAKPGDLEVRWHRAVEVLQALAEQRRDPRLFWKR</sequence>
<dbReference type="PANTHER" id="PTHR45737:SF6">
    <property type="entry name" value="VON WILLEBRAND FACTOR A DOMAIN-CONTAINING PROTEIN 5A"/>
    <property type="match status" value="1"/>
</dbReference>
<gene>
    <name evidence="3" type="ORF">BCF44_113234</name>
</gene>
<feature type="domain" description="VWFA" evidence="1">
    <location>
        <begin position="296"/>
        <end position="470"/>
    </location>
</feature>
<organism evidence="3 4">
    <name type="scientific">Kutzneria buriramensis</name>
    <dbReference type="NCBI Taxonomy" id="1045776"/>
    <lineage>
        <taxon>Bacteria</taxon>
        <taxon>Bacillati</taxon>
        <taxon>Actinomycetota</taxon>
        <taxon>Actinomycetes</taxon>
        <taxon>Pseudonocardiales</taxon>
        <taxon>Pseudonocardiaceae</taxon>
        <taxon>Kutzneria</taxon>
    </lineage>
</organism>
<proteinExistence type="predicted"/>
<dbReference type="Proteomes" id="UP000256269">
    <property type="component" value="Unassembled WGS sequence"/>
</dbReference>
<evidence type="ECO:0000259" key="2">
    <source>
        <dbReference type="PROSITE" id="PS51468"/>
    </source>
</evidence>
<accession>A0A3E0H7H0</accession>
<dbReference type="SMART" id="SM00609">
    <property type="entry name" value="VIT"/>
    <property type="match status" value="1"/>
</dbReference>
<dbReference type="AlphaFoldDB" id="A0A3E0H7H0"/>
<protein>
    <submittedName>
        <fullName evidence="3">Ca-activated chloride channel family protein</fullName>
    </submittedName>
</protein>
<dbReference type="InterPro" id="IPR036465">
    <property type="entry name" value="vWFA_dom_sf"/>
</dbReference>
<evidence type="ECO:0000313" key="3">
    <source>
        <dbReference type="EMBL" id="REH39379.1"/>
    </source>
</evidence>
<reference evidence="3 4" key="1">
    <citation type="submission" date="2018-08" db="EMBL/GenBank/DDBJ databases">
        <title>Genomic Encyclopedia of Archaeal and Bacterial Type Strains, Phase II (KMG-II): from individual species to whole genera.</title>
        <authorList>
            <person name="Goeker M."/>
        </authorList>
    </citation>
    <scope>NUCLEOTIDE SEQUENCE [LARGE SCALE GENOMIC DNA]</scope>
    <source>
        <strain evidence="3 4">DSM 45791</strain>
    </source>
</reference>
<dbReference type="InterPro" id="IPR002035">
    <property type="entry name" value="VWF_A"/>
</dbReference>
<dbReference type="RefSeq" id="WP_116178699.1">
    <property type="nucleotide sequence ID" value="NZ_CP144375.1"/>
</dbReference>
<dbReference type="Pfam" id="PF13768">
    <property type="entry name" value="VWA_3"/>
    <property type="match status" value="1"/>
</dbReference>